<dbReference type="InterPro" id="IPR044751">
    <property type="entry name" value="Ion_transp-like_CBS"/>
</dbReference>
<dbReference type="EMBL" id="CP001085">
    <property type="protein sequence ID" value="ADD79940.1"/>
    <property type="molecule type" value="Genomic_DNA"/>
</dbReference>
<organism evidence="8 9">
    <name type="scientific">Riesia pediculicola (strain USDA)</name>
    <dbReference type="NCBI Taxonomy" id="515618"/>
    <lineage>
        <taxon>Bacteria</taxon>
        <taxon>Pseudomonadati</taxon>
        <taxon>Pseudomonadota</taxon>
        <taxon>Gammaproteobacteria</taxon>
        <taxon>Enterobacterales</taxon>
        <taxon>Enterobacteriaceae</taxon>
        <taxon>Candidatus Riesia</taxon>
    </lineage>
</organism>
<dbReference type="InterPro" id="IPR046342">
    <property type="entry name" value="CBS_dom_sf"/>
</dbReference>
<dbReference type="KEGG" id="rip:RIEPE_0080"/>
<dbReference type="AlphaFoldDB" id="D4G7P1"/>
<evidence type="ECO:0000313" key="8">
    <source>
        <dbReference type="EMBL" id="ADD79940.1"/>
    </source>
</evidence>
<dbReference type="PANTHER" id="PTHR22777:SF27">
    <property type="entry name" value="MAGNESIUM AND COBALT EFFLUX PROTEIN CORC"/>
    <property type="match status" value="1"/>
</dbReference>
<keyword evidence="9" id="KW-1185">Reference proteome</keyword>
<dbReference type="CDD" id="cd04590">
    <property type="entry name" value="CBS_pair_CorC_HlyC_assoc"/>
    <property type="match status" value="1"/>
</dbReference>
<dbReference type="PROSITE" id="PS51371">
    <property type="entry name" value="CBS"/>
    <property type="match status" value="1"/>
</dbReference>
<gene>
    <name evidence="8" type="ordered locus">RIEPE_0080</name>
</gene>
<dbReference type="GO" id="GO:0050660">
    <property type="term" value="F:flavin adenine dinucleotide binding"/>
    <property type="evidence" value="ECO:0007669"/>
    <property type="project" value="InterPro"/>
</dbReference>
<dbReference type="FunFam" id="3.10.580.10:FF:000002">
    <property type="entry name" value="Magnesium/cobalt efflux protein CorC"/>
    <property type="match status" value="1"/>
</dbReference>
<dbReference type="RefSeq" id="WP_013087916.1">
    <property type="nucleotide sequence ID" value="NC_014109.1"/>
</dbReference>
<dbReference type="GO" id="GO:0005886">
    <property type="term" value="C:plasma membrane"/>
    <property type="evidence" value="ECO:0007669"/>
    <property type="project" value="TreeGrafter"/>
</dbReference>
<dbReference type="SUPFAM" id="SSF56176">
    <property type="entry name" value="FAD-binding/transporter-associated domain-like"/>
    <property type="match status" value="1"/>
</dbReference>
<protein>
    <recommendedName>
        <fullName evidence="5">Magnesium and cobalt efflux protein CorC</fullName>
    </recommendedName>
</protein>
<dbReference type="SUPFAM" id="SSF54631">
    <property type="entry name" value="CBS-domain pair"/>
    <property type="match status" value="1"/>
</dbReference>
<dbReference type="Gene3D" id="3.10.580.10">
    <property type="entry name" value="CBS-domain"/>
    <property type="match status" value="1"/>
</dbReference>
<proteinExistence type="inferred from homology"/>
<evidence type="ECO:0000259" key="7">
    <source>
        <dbReference type="PROSITE" id="PS51371"/>
    </source>
</evidence>
<dbReference type="eggNOG" id="COG4535">
    <property type="taxonomic scope" value="Bacteria"/>
</dbReference>
<dbReference type="STRING" id="515618.RIEPE_0080"/>
<feature type="domain" description="CBS" evidence="7">
    <location>
        <begin position="74"/>
        <end position="134"/>
    </location>
</feature>
<evidence type="ECO:0000256" key="3">
    <source>
        <dbReference type="ARBA" id="ARBA00023122"/>
    </source>
</evidence>
<accession>D4G7P1</accession>
<evidence type="ECO:0000256" key="5">
    <source>
        <dbReference type="ARBA" id="ARBA00040729"/>
    </source>
</evidence>
<evidence type="ECO:0000256" key="4">
    <source>
        <dbReference type="ARBA" id="ARBA00037273"/>
    </source>
</evidence>
<dbReference type="OrthoDB" id="9797674at2"/>
<evidence type="ECO:0000256" key="1">
    <source>
        <dbReference type="ARBA" id="ARBA00006337"/>
    </source>
</evidence>
<dbReference type="Pfam" id="PF00571">
    <property type="entry name" value="CBS"/>
    <property type="match status" value="2"/>
</dbReference>
<dbReference type="InterPro" id="IPR036318">
    <property type="entry name" value="FAD-bd_PCMH-like_sf"/>
</dbReference>
<dbReference type="Proteomes" id="UP000001700">
    <property type="component" value="Chromosome"/>
</dbReference>
<dbReference type="InterPro" id="IPR005170">
    <property type="entry name" value="Transptr-assoc_dom"/>
</dbReference>
<evidence type="ECO:0000313" key="9">
    <source>
        <dbReference type="Proteomes" id="UP000001700"/>
    </source>
</evidence>
<name>D4G7P1_RIEPU</name>
<keyword evidence="2" id="KW-0677">Repeat</keyword>
<dbReference type="SMART" id="SM01091">
    <property type="entry name" value="CorC_HlyC"/>
    <property type="match status" value="1"/>
</dbReference>
<comment type="similarity">
    <text evidence="1">Belongs to the UPF0053 family.</text>
</comment>
<reference evidence="8" key="1">
    <citation type="submission" date="2008-05" db="EMBL/GenBank/DDBJ databases">
        <title>Genome sequence of Riesia pediculicola USDA.</title>
        <authorList>
            <person name="Kirkness E.F."/>
        </authorList>
    </citation>
    <scope>NUCLEOTIDE SEQUENCE [LARGE SCALE GENOMIC DNA]</scope>
    <source>
        <strain evidence="8">USDA</strain>
    </source>
</reference>
<evidence type="ECO:0000256" key="6">
    <source>
        <dbReference type="PROSITE-ProRule" id="PRU00703"/>
    </source>
</evidence>
<evidence type="ECO:0000256" key="2">
    <source>
        <dbReference type="ARBA" id="ARBA00022737"/>
    </source>
</evidence>
<comment type="function">
    <text evidence="4">Plays a role in the transport of magnesium and cobalt ions.</text>
</comment>
<dbReference type="Pfam" id="PF03471">
    <property type="entry name" value="CorC_HlyC"/>
    <property type="match status" value="1"/>
</dbReference>
<dbReference type="HOGENOM" id="CLU_015237_3_0_6"/>
<dbReference type="PANTHER" id="PTHR22777">
    <property type="entry name" value="HEMOLYSIN-RELATED"/>
    <property type="match status" value="1"/>
</dbReference>
<dbReference type="InterPro" id="IPR000644">
    <property type="entry name" value="CBS_dom"/>
</dbReference>
<keyword evidence="3 6" id="KW-0129">CBS domain</keyword>
<sequence>MRKTQENDIHHKLSFTIISFLKKINQFFQKKPKSVRYLIKIIVESEKKKVIDYNIRKMLEGVISISQKRVRDIMTPRSHIITLRNNQNLKECLETIVNYPYSRFPVINKNKDQIEGLLVVKDLLPFLTQNEIENFQVSAIMRKAMVTPESKIISVLLREFQIKKQNISIVIDEFGGVSGLVTMENILNSIVGYISDKYKNFSDNINIQKISESLYLVNALTQIDEFNKTFHSHLRSQEFETIGGLIMQSFGRLPSKGESIIIDSYKFKIVLADSRKIIQTEVRIPKSS</sequence>
<dbReference type="Gene3D" id="3.30.465.10">
    <property type="match status" value="1"/>
</dbReference>
<dbReference type="InterPro" id="IPR016169">
    <property type="entry name" value="FAD-bd_PCMH_sub2"/>
</dbReference>